<protein>
    <submittedName>
        <fullName evidence="4">Uncharacterized protein</fullName>
    </submittedName>
</protein>
<comment type="similarity">
    <text evidence="1">Belongs to the apolipoprotein L family.</text>
</comment>
<feature type="coiled-coil region" evidence="2">
    <location>
        <begin position="50"/>
        <end position="80"/>
    </location>
</feature>
<dbReference type="GO" id="GO:0008289">
    <property type="term" value="F:lipid binding"/>
    <property type="evidence" value="ECO:0007669"/>
    <property type="project" value="InterPro"/>
</dbReference>
<dbReference type="Proteomes" id="UP001460270">
    <property type="component" value="Unassembled WGS sequence"/>
</dbReference>
<evidence type="ECO:0000256" key="2">
    <source>
        <dbReference type="SAM" id="Coils"/>
    </source>
</evidence>
<dbReference type="AlphaFoldDB" id="A0AAW0NI91"/>
<keyword evidence="5" id="KW-1185">Reference proteome</keyword>
<evidence type="ECO:0000313" key="4">
    <source>
        <dbReference type="EMBL" id="KAK7895219.1"/>
    </source>
</evidence>
<evidence type="ECO:0000256" key="3">
    <source>
        <dbReference type="SAM" id="Phobius"/>
    </source>
</evidence>
<sequence length="159" mass="17260">MGTSQSNPTPTQTGLLFVSFKRTWSKEYPPSFALKWSKHYEIYQSLIQFLKSYEEEKDDMQWAVSELEAVLQQRKELQKKTKTGTIAASATLGTGVALSIVAAPFTGGLSLAVLGIGAAASAAGAATSVGVLATLNKKVKRQSRECRKQKQSSQTERSN</sequence>
<keyword evidence="3" id="KW-1133">Transmembrane helix</keyword>
<gene>
    <name evidence="4" type="ORF">WMY93_020544</name>
</gene>
<dbReference type="GO" id="GO:0005576">
    <property type="term" value="C:extracellular region"/>
    <property type="evidence" value="ECO:0007669"/>
    <property type="project" value="InterPro"/>
</dbReference>
<dbReference type="GO" id="GO:0042157">
    <property type="term" value="P:lipoprotein metabolic process"/>
    <property type="evidence" value="ECO:0007669"/>
    <property type="project" value="InterPro"/>
</dbReference>
<comment type="caution">
    <text evidence="4">The sequence shown here is derived from an EMBL/GenBank/DDBJ whole genome shotgun (WGS) entry which is preliminary data.</text>
</comment>
<keyword evidence="3" id="KW-0472">Membrane</keyword>
<dbReference type="GO" id="GO:0006869">
    <property type="term" value="P:lipid transport"/>
    <property type="evidence" value="ECO:0007669"/>
    <property type="project" value="InterPro"/>
</dbReference>
<accession>A0AAW0NI91</accession>
<dbReference type="InterPro" id="IPR008405">
    <property type="entry name" value="ApoL"/>
</dbReference>
<evidence type="ECO:0000313" key="5">
    <source>
        <dbReference type="Proteomes" id="UP001460270"/>
    </source>
</evidence>
<proteinExistence type="inferred from homology"/>
<dbReference type="Pfam" id="PF05461">
    <property type="entry name" value="ApoL"/>
    <property type="match status" value="1"/>
</dbReference>
<keyword evidence="2" id="KW-0175">Coiled coil</keyword>
<feature type="transmembrane region" description="Helical" evidence="3">
    <location>
        <begin position="84"/>
        <end position="105"/>
    </location>
</feature>
<organism evidence="4 5">
    <name type="scientific">Mugilogobius chulae</name>
    <name type="common">yellowstripe goby</name>
    <dbReference type="NCBI Taxonomy" id="88201"/>
    <lineage>
        <taxon>Eukaryota</taxon>
        <taxon>Metazoa</taxon>
        <taxon>Chordata</taxon>
        <taxon>Craniata</taxon>
        <taxon>Vertebrata</taxon>
        <taxon>Euteleostomi</taxon>
        <taxon>Actinopterygii</taxon>
        <taxon>Neopterygii</taxon>
        <taxon>Teleostei</taxon>
        <taxon>Neoteleostei</taxon>
        <taxon>Acanthomorphata</taxon>
        <taxon>Gobiaria</taxon>
        <taxon>Gobiiformes</taxon>
        <taxon>Gobioidei</taxon>
        <taxon>Gobiidae</taxon>
        <taxon>Gobionellinae</taxon>
        <taxon>Mugilogobius</taxon>
    </lineage>
</organism>
<keyword evidence="3" id="KW-0812">Transmembrane</keyword>
<evidence type="ECO:0000256" key="1">
    <source>
        <dbReference type="ARBA" id="ARBA00010090"/>
    </source>
</evidence>
<dbReference type="EMBL" id="JBBPFD010000015">
    <property type="protein sequence ID" value="KAK7895219.1"/>
    <property type="molecule type" value="Genomic_DNA"/>
</dbReference>
<name>A0AAW0NI91_9GOBI</name>
<reference evidence="5" key="1">
    <citation type="submission" date="2024-04" db="EMBL/GenBank/DDBJ databases">
        <title>Salinicola lusitanus LLJ914,a marine bacterium isolated from the Okinawa Trough.</title>
        <authorList>
            <person name="Li J."/>
        </authorList>
    </citation>
    <scope>NUCLEOTIDE SEQUENCE [LARGE SCALE GENOMIC DNA]</scope>
</reference>
<feature type="transmembrane region" description="Helical" evidence="3">
    <location>
        <begin position="111"/>
        <end position="135"/>
    </location>
</feature>